<keyword evidence="5" id="KW-1133">Transmembrane helix</keyword>
<accession>A0A383S8C7</accession>
<dbReference type="PANTHER" id="PTHR24221:SF654">
    <property type="entry name" value="ATP-BINDING CASSETTE SUB-FAMILY B MEMBER 6"/>
    <property type="match status" value="1"/>
</dbReference>
<dbReference type="InterPro" id="IPR039421">
    <property type="entry name" value="Type_1_exporter"/>
</dbReference>
<gene>
    <name evidence="7" type="ORF">PROPAUS_1937</name>
</gene>
<keyword evidence="3" id="KW-0547">Nucleotide-binding</keyword>
<evidence type="ECO:0000256" key="6">
    <source>
        <dbReference type="ARBA" id="ARBA00023136"/>
    </source>
</evidence>
<dbReference type="PROSITE" id="PS50893">
    <property type="entry name" value="ABC_TRANSPORTER_2"/>
    <property type="match status" value="1"/>
</dbReference>
<evidence type="ECO:0000256" key="4">
    <source>
        <dbReference type="ARBA" id="ARBA00022840"/>
    </source>
</evidence>
<dbReference type="GO" id="GO:0005524">
    <property type="term" value="F:ATP binding"/>
    <property type="evidence" value="ECO:0007669"/>
    <property type="project" value="UniProtKB-KW"/>
</dbReference>
<dbReference type="SUPFAM" id="SSF52540">
    <property type="entry name" value="P-loop containing nucleoside triphosphate hydrolases"/>
    <property type="match status" value="1"/>
</dbReference>
<dbReference type="EMBL" id="UNQJ01000015">
    <property type="protein sequence ID" value="SYZ33981.1"/>
    <property type="molecule type" value="Genomic_DNA"/>
</dbReference>
<dbReference type="Pfam" id="PF00664">
    <property type="entry name" value="ABC_membrane"/>
    <property type="match status" value="1"/>
</dbReference>
<dbReference type="GO" id="GO:0034040">
    <property type="term" value="F:ATPase-coupled lipid transmembrane transporter activity"/>
    <property type="evidence" value="ECO:0007669"/>
    <property type="project" value="TreeGrafter"/>
</dbReference>
<keyword evidence="4" id="KW-0067">ATP-binding</keyword>
<reference evidence="8" key="1">
    <citation type="submission" date="2018-08" db="EMBL/GenBank/DDBJ databases">
        <authorList>
            <person name="Hornung B."/>
        </authorList>
    </citation>
    <scope>NUCLEOTIDE SEQUENCE [LARGE SCALE GENOMIC DNA]</scope>
</reference>
<evidence type="ECO:0000256" key="5">
    <source>
        <dbReference type="ARBA" id="ARBA00022989"/>
    </source>
</evidence>
<dbReference type="PROSITE" id="PS50929">
    <property type="entry name" value="ABC_TM1F"/>
    <property type="match status" value="1"/>
</dbReference>
<dbReference type="InterPro" id="IPR027417">
    <property type="entry name" value="P-loop_NTPase"/>
</dbReference>
<dbReference type="SMART" id="SM00382">
    <property type="entry name" value="AAA"/>
    <property type="match status" value="1"/>
</dbReference>
<proteinExistence type="predicted"/>
<protein>
    <submittedName>
        <fullName evidence="7">AAA+ ATPase domain</fullName>
    </submittedName>
</protein>
<dbReference type="Gene3D" id="1.20.1560.10">
    <property type="entry name" value="ABC transporter type 1, transmembrane domain"/>
    <property type="match status" value="1"/>
</dbReference>
<dbReference type="SUPFAM" id="SSF90123">
    <property type="entry name" value="ABC transporter transmembrane region"/>
    <property type="match status" value="1"/>
</dbReference>
<dbReference type="PANTHER" id="PTHR24221">
    <property type="entry name" value="ATP-BINDING CASSETTE SUB-FAMILY B"/>
    <property type="match status" value="1"/>
</dbReference>
<dbReference type="AlphaFoldDB" id="A0A383S8C7"/>
<name>A0A383S8C7_9ACTN</name>
<dbReference type="InterPro" id="IPR036640">
    <property type="entry name" value="ABC1_TM_sf"/>
</dbReference>
<evidence type="ECO:0000313" key="8">
    <source>
        <dbReference type="Proteomes" id="UP000263928"/>
    </source>
</evidence>
<evidence type="ECO:0000256" key="1">
    <source>
        <dbReference type="ARBA" id="ARBA00004651"/>
    </source>
</evidence>
<comment type="subcellular location">
    <subcellularLocation>
        <location evidence="1">Cell membrane</location>
        <topology evidence="1">Multi-pass membrane protein</topology>
    </subcellularLocation>
</comment>
<dbReference type="InterPro" id="IPR017871">
    <property type="entry name" value="ABC_transporter-like_CS"/>
</dbReference>
<evidence type="ECO:0000256" key="2">
    <source>
        <dbReference type="ARBA" id="ARBA00022692"/>
    </source>
</evidence>
<dbReference type="GO" id="GO:0140359">
    <property type="term" value="F:ABC-type transporter activity"/>
    <property type="evidence" value="ECO:0007669"/>
    <property type="project" value="InterPro"/>
</dbReference>
<dbReference type="GO" id="GO:0005886">
    <property type="term" value="C:plasma membrane"/>
    <property type="evidence" value="ECO:0007669"/>
    <property type="project" value="UniProtKB-SubCell"/>
</dbReference>
<sequence>MMSEISLLLRVMRPVRAHLVRAAIFETVGAAARLGLGFLAAGALAQITGAGSRSAAWWGFWLAAAAGSAGLSWLGRWRGGYWAHRADNLLQRLLRERAVDRIRAKPLSWVDEHGSVAVKRMVTEDVDALHHLTAHALGDLVSALVQTVIGLALLLVIAPLPTLVALVPAMIGLGLARSQRRAMPEQMRRYDEACERVDRAAVEFVQGIAPLKVFGGTERGLSRFRSAAADYASFVAGWARTVTPTMVAQQILLSAPPVWAVLALLGGSGRLEFAGLVTIAVVLPLLLSPVESLAFALQDLAGAVAAAERIDALIAEADDEPVSVPATPEPFGEDQACGLVLDEVSLRYGSTVGLERVSAVLPAGGLTVLLGHSGAGKSTLLEVIAGLGEPSSGSVHRSPHAVVSALWQRPFLLRASVLDNLRLARPDADEQDCRRAAVLAGIDERISALPQGYRTVLGQGVVLSGGERQRLCLARCLVARPSLLLLDEPASAVDTVSAHLMDRALAALRGRCTVVRADHRPSVALDADLVLVMDHGRVVEAGSAQELLASGGRFAALLTAGEAGGDS</sequence>
<dbReference type="InterPro" id="IPR003439">
    <property type="entry name" value="ABC_transporter-like_ATP-bd"/>
</dbReference>
<keyword evidence="8" id="KW-1185">Reference proteome</keyword>
<evidence type="ECO:0000313" key="7">
    <source>
        <dbReference type="EMBL" id="SYZ33981.1"/>
    </source>
</evidence>
<keyword evidence="6" id="KW-0472">Membrane</keyword>
<dbReference type="Gene3D" id="3.40.50.300">
    <property type="entry name" value="P-loop containing nucleotide triphosphate hydrolases"/>
    <property type="match status" value="1"/>
</dbReference>
<keyword evidence="2" id="KW-0812">Transmembrane</keyword>
<dbReference type="GO" id="GO:0016887">
    <property type="term" value="F:ATP hydrolysis activity"/>
    <property type="evidence" value="ECO:0007669"/>
    <property type="project" value="InterPro"/>
</dbReference>
<dbReference type="Proteomes" id="UP000263928">
    <property type="component" value="Unassembled WGS sequence"/>
</dbReference>
<organism evidence="7 8">
    <name type="scientific">Propionibacterium australiense</name>
    <dbReference type="NCBI Taxonomy" id="119981"/>
    <lineage>
        <taxon>Bacteria</taxon>
        <taxon>Bacillati</taxon>
        <taxon>Actinomycetota</taxon>
        <taxon>Actinomycetes</taxon>
        <taxon>Propionibacteriales</taxon>
        <taxon>Propionibacteriaceae</taxon>
        <taxon>Propionibacterium</taxon>
    </lineage>
</organism>
<dbReference type="Pfam" id="PF00005">
    <property type="entry name" value="ABC_tran"/>
    <property type="match status" value="1"/>
</dbReference>
<dbReference type="InterPro" id="IPR003593">
    <property type="entry name" value="AAA+_ATPase"/>
</dbReference>
<evidence type="ECO:0000256" key="3">
    <source>
        <dbReference type="ARBA" id="ARBA00022741"/>
    </source>
</evidence>
<dbReference type="PROSITE" id="PS00211">
    <property type="entry name" value="ABC_TRANSPORTER_1"/>
    <property type="match status" value="1"/>
</dbReference>
<dbReference type="InterPro" id="IPR011527">
    <property type="entry name" value="ABC1_TM_dom"/>
</dbReference>